<dbReference type="OrthoDB" id="9802227at2"/>
<protein>
    <recommendedName>
        <fullName evidence="5">Bifunctional protein PyrR</fullName>
    </recommendedName>
    <domain>
        <recommendedName>
            <fullName evidence="5">Pyrimidine operon regulatory protein</fullName>
        </recommendedName>
    </domain>
    <domain>
        <recommendedName>
            <fullName evidence="5">Uracil phosphoribosyltransferase</fullName>
            <shortName evidence="5">UPRTase</shortName>
            <ecNumber evidence="5">2.4.2.9</ecNumber>
        </recommendedName>
    </domain>
</protein>
<dbReference type="InterPro" id="IPR050137">
    <property type="entry name" value="PyrR_bifunctional"/>
</dbReference>
<dbReference type="NCBIfam" id="NF003549">
    <property type="entry name" value="PRK05205.1-5"/>
    <property type="match status" value="1"/>
</dbReference>
<dbReference type="GO" id="GO:0004845">
    <property type="term" value="F:uracil phosphoribosyltransferase activity"/>
    <property type="evidence" value="ECO:0007669"/>
    <property type="project" value="UniProtKB-UniRule"/>
</dbReference>
<evidence type="ECO:0000256" key="2">
    <source>
        <dbReference type="ARBA" id="ARBA00022472"/>
    </source>
</evidence>
<sequence>MVQLAEKALIMDEQGIRRALIRVAHEIIEKNKGVSKVVLVGIRTRGVPLAERLAREIEKIEGIALPVGILDITLYRDDLSTLSYQPIVHETQIPVDINGKKIILVDDVLYTGRTVRAALDALIDLGRPKTIQLAVLIDRGHRELPIRADYVGKNVPTSHKEIVSVQLAGIDRVDLVFIKEIVEENGNGSIQEELC</sequence>
<name>A0A498R7D0_9FIRM</name>
<dbReference type="PANTHER" id="PTHR11608:SF0">
    <property type="entry name" value="BIFUNCTIONAL PROTEIN PYRR"/>
    <property type="match status" value="1"/>
</dbReference>
<evidence type="ECO:0000256" key="5">
    <source>
        <dbReference type="HAMAP-Rule" id="MF_01219"/>
    </source>
</evidence>
<accession>A0A498R7D0</accession>
<evidence type="ECO:0000313" key="8">
    <source>
        <dbReference type="Proteomes" id="UP000277811"/>
    </source>
</evidence>
<proteinExistence type="inferred from homology"/>
<comment type="catalytic activity">
    <reaction evidence="5">
        <text>UMP + diphosphate = 5-phospho-alpha-D-ribose 1-diphosphate + uracil</text>
        <dbReference type="Rhea" id="RHEA:13017"/>
        <dbReference type="ChEBI" id="CHEBI:17568"/>
        <dbReference type="ChEBI" id="CHEBI:33019"/>
        <dbReference type="ChEBI" id="CHEBI:57865"/>
        <dbReference type="ChEBI" id="CHEBI:58017"/>
        <dbReference type="EC" id="2.4.2.9"/>
    </reaction>
</comment>
<dbReference type="FunFam" id="3.40.50.2020:FF:000020">
    <property type="entry name" value="Bifunctional protein PyrR"/>
    <property type="match status" value="1"/>
</dbReference>
<dbReference type="Proteomes" id="UP000277811">
    <property type="component" value="Unassembled WGS sequence"/>
</dbReference>
<dbReference type="Gene3D" id="3.40.50.2020">
    <property type="match status" value="1"/>
</dbReference>
<dbReference type="HAMAP" id="MF_01219">
    <property type="entry name" value="PyrR"/>
    <property type="match status" value="1"/>
</dbReference>
<reference evidence="7 8" key="1">
    <citation type="submission" date="2018-06" db="EMBL/GenBank/DDBJ databases">
        <authorList>
            <person name="Strepis N."/>
        </authorList>
    </citation>
    <scope>NUCLEOTIDE SEQUENCE [LARGE SCALE GENOMIC DNA]</scope>
    <source>
        <strain evidence="7">LUCI</strain>
    </source>
</reference>
<dbReference type="GO" id="GO:0003723">
    <property type="term" value="F:RNA binding"/>
    <property type="evidence" value="ECO:0007669"/>
    <property type="project" value="UniProtKB-UniRule"/>
</dbReference>
<evidence type="ECO:0000256" key="3">
    <source>
        <dbReference type="ARBA" id="ARBA00023015"/>
    </source>
</evidence>
<keyword evidence="8" id="KW-1185">Reference proteome</keyword>
<evidence type="ECO:0000259" key="6">
    <source>
        <dbReference type="Pfam" id="PF00156"/>
    </source>
</evidence>
<dbReference type="GO" id="GO:0006353">
    <property type="term" value="P:DNA-templated transcription termination"/>
    <property type="evidence" value="ECO:0007669"/>
    <property type="project" value="UniProtKB-UniRule"/>
</dbReference>
<keyword evidence="5" id="KW-0694">RNA-binding</keyword>
<evidence type="ECO:0000313" key="7">
    <source>
        <dbReference type="EMBL" id="VBB06172.1"/>
    </source>
</evidence>
<dbReference type="EC" id="2.4.2.9" evidence="5"/>
<keyword evidence="4 5" id="KW-0804">Transcription</keyword>
<dbReference type="AlphaFoldDB" id="A0A498R7D0"/>
<gene>
    <name evidence="5" type="primary">pyrR</name>
    <name evidence="7" type="ORF">LUCI_1388</name>
</gene>
<keyword evidence="5" id="KW-0808">Transferase</keyword>
<feature type="domain" description="Phosphoribosyltransferase" evidence="6">
    <location>
        <begin position="13"/>
        <end position="162"/>
    </location>
</feature>
<keyword evidence="2 5" id="KW-0806">Transcription termination</keyword>
<dbReference type="InterPro" id="IPR023050">
    <property type="entry name" value="PyrR"/>
</dbReference>
<comment type="function">
    <text evidence="5">Also displays a weak uracil phosphoribosyltransferase activity which is not physiologically significant.</text>
</comment>
<dbReference type="SUPFAM" id="SSF53271">
    <property type="entry name" value="PRTase-like"/>
    <property type="match status" value="1"/>
</dbReference>
<dbReference type="EMBL" id="UPPP01000061">
    <property type="protein sequence ID" value="VBB06172.1"/>
    <property type="molecule type" value="Genomic_DNA"/>
</dbReference>
<evidence type="ECO:0000256" key="1">
    <source>
        <dbReference type="ARBA" id="ARBA00005565"/>
    </source>
</evidence>
<dbReference type="Pfam" id="PF00156">
    <property type="entry name" value="Pribosyltran"/>
    <property type="match status" value="1"/>
</dbReference>
<dbReference type="NCBIfam" id="NF003545">
    <property type="entry name" value="PRK05205.1-1"/>
    <property type="match status" value="1"/>
</dbReference>
<dbReference type="NCBIfam" id="NF003548">
    <property type="entry name" value="PRK05205.1-4"/>
    <property type="match status" value="1"/>
</dbReference>
<dbReference type="NCBIfam" id="NF003547">
    <property type="entry name" value="PRK05205.1-3"/>
    <property type="match status" value="1"/>
</dbReference>
<keyword evidence="5" id="KW-0328">Glycosyltransferase</keyword>
<dbReference type="InterPro" id="IPR000836">
    <property type="entry name" value="PRTase_dom"/>
</dbReference>
<dbReference type="CDD" id="cd06223">
    <property type="entry name" value="PRTases_typeI"/>
    <property type="match status" value="1"/>
</dbReference>
<dbReference type="PANTHER" id="PTHR11608">
    <property type="entry name" value="BIFUNCTIONAL PROTEIN PYRR"/>
    <property type="match status" value="1"/>
</dbReference>
<feature type="short sequence motif" description="PRPP-binding" evidence="5">
    <location>
        <begin position="102"/>
        <end position="114"/>
    </location>
</feature>
<comment type="subunit">
    <text evidence="5">Homodimer and homohexamer; in equilibrium.</text>
</comment>
<comment type="similarity">
    <text evidence="1 5">Belongs to the purine/pyrimidine phosphoribosyltransferase family. PyrR subfamily.</text>
</comment>
<comment type="function">
    <text evidence="5">Regulates transcriptional attenuation of the pyrimidine nucleotide (pyr) operon by binding in a uridine-dependent manner to specific sites on pyr mRNA. This disrupts an antiterminator hairpin in the RNA and favors formation of a downstream transcription terminator, leading to a reduced expression of downstream genes.</text>
</comment>
<organism evidence="7 8">
    <name type="scientific">Lucifera butyrica</name>
    <dbReference type="NCBI Taxonomy" id="1351585"/>
    <lineage>
        <taxon>Bacteria</taxon>
        <taxon>Bacillati</taxon>
        <taxon>Bacillota</taxon>
        <taxon>Negativicutes</taxon>
        <taxon>Veillonellales</taxon>
        <taxon>Veillonellaceae</taxon>
        <taxon>Lucifera</taxon>
    </lineage>
</organism>
<evidence type="ECO:0000256" key="4">
    <source>
        <dbReference type="ARBA" id="ARBA00023163"/>
    </source>
</evidence>
<keyword evidence="3 5" id="KW-0805">Transcription regulation</keyword>
<dbReference type="InterPro" id="IPR029057">
    <property type="entry name" value="PRTase-like"/>
</dbReference>